<organism evidence="15 16">
    <name type="scientific">Paludibacterium paludis</name>
    <dbReference type="NCBI Taxonomy" id="1225769"/>
    <lineage>
        <taxon>Bacteria</taxon>
        <taxon>Pseudomonadati</taxon>
        <taxon>Pseudomonadota</taxon>
        <taxon>Betaproteobacteria</taxon>
        <taxon>Neisseriales</taxon>
        <taxon>Chromobacteriaceae</taxon>
        <taxon>Paludibacterium</taxon>
    </lineage>
</organism>
<dbReference type="AlphaFoldDB" id="A0A918P7J4"/>
<keyword evidence="16" id="KW-1185">Reference proteome</keyword>
<dbReference type="Pfam" id="PF02518">
    <property type="entry name" value="HATPase_c"/>
    <property type="match status" value="1"/>
</dbReference>
<sequence>MGRLVRLEGISRQIALTMAAMVFVVTLLIVVTASAFYYLLFPYWDTPSSPPTWIPTAPEWVWLVLITATGVALSVGVAVHLARRILVPLNSVAEGIRLVAKGDLAARAVAGDRSMREAAALADDFNALAGQLQRMSSEQAFWNAAIAHELRTPVTVLRGRLQGLAEGVFPPDEAQFRSLLAQVEGLTRLIEDLRVVSLAESGHLDLQRRDADLSAEVRSVVELFDEALGAAELRPELDLDGQSANCDPVRIRQALLALLDNARRHAVPGSVRVRARVQDGMCRLCVEDDGPGIPDDFAPYVFEAFRRAGGVRQGGGSGLGLAVVAAIAHAHGGQARCSPAGGGTRFELSWPGEPPPAAGENQGMPREIRAHPPAAPGADG</sequence>
<keyword evidence="9" id="KW-0902">Two-component regulatory system</keyword>
<evidence type="ECO:0000313" key="16">
    <source>
        <dbReference type="Proteomes" id="UP000645257"/>
    </source>
</evidence>
<dbReference type="InterPro" id="IPR005467">
    <property type="entry name" value="His_kinase_dom"/>
</dbReference>
<dbReference type="SUPFAM" id="SSF55874">
    <property type="entry name" value="ATPase domain of HSP90 chaperone/DNA topoisomerase II/histidine kinase"/>
    <property type="match status" value="1"/>
</dbReference>
<dbReference type="InterPro" id="IPR003594">
    <property type="entry name" value="HATPase_dom"/>
</dbReference>
<keyword evidence="8 12" id="KW-1133">Transmembrane helix</keyword>
<evidence type="ECO:0000256" key="1">
    <source>
        <dbReference type="ARBA" id="ARBA00000085"/>
    </source>
</evidence>
<dbReference type="SUPFAM" id="SSF47384">
    <property type="entry name" value="Homodimeric domain of signal transducing histidine kinase"/>
    <property type="match status" value="1"/>
</dbReference>
<dbReference type="InterPro" id="IPR003661">
    <property type="entry name" value="HisK_dim/P_dom"/>
</dbReference>
<dbReference type="GO" id="GO:0005886">
    <property type="term" value="C:plasma membrane"/>
    <property type="evidence" value="ECO:0007669"/>
    <property type="project" value="TreeGrafter"/>
</dbReference>
<dbReference type="SMART" id="SM00388">
    <property type="entry name" value="HisKA"/>
    <property type="match status" value="1"/>
</dbReference>
<dbReference type="InterPro" id="IPR004358">
    <property type="entry name" value="Sig_transdc_His_kin-like_C"/>
</dbReference>
<evidence type="ECO:0000256" key="5">
    <source>
        <dbReference type="ARBA" id="ARBA00022679"/>
    </source>
</evidence>
<comment type="catalytic activity">
    <reaction evidence="1">
        <text>ATP + protein L-histidine = ADP + protein N-phospho-L-histidine.</text>
        <dbReference type="EC" id="2.7.13.3"/>
    </reaction>
</comment>
<protein>
    <recommendedName>
        <fullName evidence="3">histidine kinase</fullName>
        <ecNumber evidence="3">2.7.13.3</ecNumber>
    </recommendedName>
</protein>
<dbReference type="PROSITE" id="PS50109">
    <property type="entry name" value="HIS_KIN"/>
    <property type="match status" value="1"/>
</dbReference>
<dbReference type="PRINTS" id="PR00344">
    <property type="entry name" value="BCTRLSENSOR"/>
</dbReference>
<dbReference type="CDD" id="cd00082">
    <property type="entry name" value="HisKA"/>
    <property type="match status" value="1"/>
</dbReference>
<comment type="subcellular location">
    <subcellularLocation>
        <location evidence="2">Membrane</location>
    </subcellularLocation>
</comment>
<feature type="transmembrane region" description="Helical" evidence="12">
    <location>
        <begin position="60"/>
        <end position="82"/>
    </location>
</feature>
<dbReference type="InterPro" id="IPR003660">
    <property type="entry name" value="HAMP_dom"/>
</dbReference>
<feature type="region of interest" description="Disordered" evidence="11">
    <location>
        <begin position="350"/>
        <end position="380"/>
    </location>
</feature>
<gene>
    <name evidence="15" type="ORF">GCM10011289_34420</name>
</gene>
<evidence type="ECO:0000256" key="8">
    <source>
        <dbReference type="ARBA" id="ARBA00022989"/>
    </source>
</evidence>
<dbReference type="PROSITE" id="PS50885">
    <property type="entry name" value="HAMP"/>
    <property type="match status" value="1"/>
</dbReference>
<dbReference type="InterPro" id="IPR036890">
    <property type="entry name" value="HATPase_C_sf"/>
</dbReference>
<dbReference type="Gene3D" id="3.30.565.10">
    <property type="entry name" value="Histidine kinase-like ATPase, C-terminal domain"/>
    <property type="match status" value="1"/>
</dbReference>
<reference evidence="15" key="1">
    <citation type="journal article" date="2014" name="Int. J. Syst. Evol. Microbiol.">
        <title>Complete genome sequence of Corynebacterium casei LMG S-19264T (=DSM 44701T), isolated from a smear-ripened cheese.</title>
        <authorList>
            <consortium name="US DOE Joint Genome Institute (JGI-PGF)"/>
            <person name="Walter F."/>
            <person name="Albersmeier A."/>
            <person name="Kalinowski J."/>
            <person name="Ruckert C."/>
        </authorList>
    </citation>
    <scope>NUCLEOTIDE SEQUENCE</scope>
    <source>
        <strain evidence="15">KCTC 32182</strain>
    </source>
</reference>
<keyword evidence="4" id="KW-0597">Phosphoprotein</keyword>
<keyword evidence="5" id="KW-0808">Transferase</keyword>
<evidence type="ECO:0000256" key="11">
    <source>
        <dbReference type="SAM" id="MobiDB-lite"/>
    </source>
</evidence>
<comment type="caution">
    <text evidence="15">The sequence shown here is derived from an EMBL/GenBank/DDBJ whole genome shotgun (WGS) entry which is preliminary data.</text>
</comment>
<evidence type="ECO:0000256" key="12">
    <source>
        <dbReference type="SAM" id="Phobius"/>
    </source>
</evidence>
<evidence type="ECO:0000313" key="15">
    <source>
        <dbReference type="EMBL" id="GGY28302.1"/>
    </source>
</evidence>
<evidence type="ECO:0000256" key="3">
    <source>
        <dbReference type="ARBA" id="ARBA00012438"/>
    </source>
</evidence>
<feature type="transmembrane region" description="Helical" evidence="12">
    <location>
        <begin position="20"/>
        <end position="40"/>
    </location>
</feature>
<evidence type="ECO:0000256" key="2">
    <source>
        <dbReference type="ARBA" id="ARBA00004370"/>
    </source>
</evidence>
<dbReference type="CDD" id="cd00075">
    <property type="entry name" value="HATPase"/>
    <property type="match status" value="1"/>
</dbReference>
<keyword evidence="6 12" id="KW-0812">Transmembrane</keyword>
<evidence type="ECO:0000256" key="7">
    <source>
        <dbReference type="ARBA" id="ARBA00022777"/>
    </source>
</evidence>
<feature type="domain" description="Histidine kinase" evidence="13">
    <location>
        <begin position="145"/>
        <end position="354"/>
    </location>
</feature>
<evidence type="ECO:0000259" key="13">
    <source>
        <dbReference type="PROSITE" id="PS50109"/>
    </source>
</evidence>
<dbReference type="PANTHER" id="PTHR45436">
    <property type="entry name" value="SENSOR HISTIDINE KINASE YKOH"/>
    <property type="match status" value="1"/>
</dbReference>
<name>A0A918P7J4_9NEIS</name>
<dbReference type="EC" id="2.7.13.3" evidence="3"/>
<proteinExistence type="predicted"/>
<keyword evidence="7 15" id="KW-0418">Kinase</keyword>
<reference evidence="15" key="2">
    <citation type="submission" date="2020-09" db="EMBL/GenBank/DDBJ databases">
        <authorList>
            <person name="Sun Q."/>
            <person name="Kim S."/>
        </authorList>
    </citation>
    <scope>NUCLEOTIDE SEQUENCE</scope>
    <source>
        <strain evidence="15">KCTC 32182</strain>
    </source>
</reference>
<evidence type="ECO:0000256" key="6">
    <source>
        <dbReference type="ARBA" id="ARBA00022692"/>
    </source>
</evidence>
<dbReference type="Pfam" id="PF00512">
    <property type="entry name" value="HisKA"/>
    <property type="match status" value="1"/>
</dbReference>
<accession>A0A918P7J4</accession>
<dbReference type="Proteomes" id="UP000645257">
    <property type="component" value="Unassembled WGS sequence"/>
</dbReference>
<dbReference type="EMBL" id="BMYX01000026">
    <property type="protein sequence ID" value="GGY28302.1"/>
    <property type="molecule type" value="Genomic_DNA"/>
</dbReference>
<keyword evidence="10 12" id="KW-0472">Membrane</keyword>
<dbReference type="SMART" id="SM00387">
    <property type="entry name" value="HATPase_c"/>
    <property type="match status" value="1"/>
</dbReference>
<evidence type="ECO:0000259" key="14">
    <source>
        <dbReference type="PROSITE" id="PS50885"/>
    </source>
</evidence>
<dbReference type="PANTHER" id="PTHR45436:SF5">
    <property type="entry name" value="SENSOR HISTIDINE KINASE TRCS"/>
    <property type="match status" value="1"/>
</dbReference>
<evidence type="ECO:0000256" key="9">
    <source>
        <dbReference type="ARBA" id="ARBA00023012"/>
    </source>
</evidence>
<dbReference type="InterPro" id="IPR050428">
    <property type="entry name" value="TCS_sensor_his_kinase"/>
</dbReference>
<feature type="domain" description="HAMP" evidence="14">
    <location>
        <begin position="83"/>
        <end position="137"/>
    </location>
</feature>
<dbReference type="Gene3D" id="1.10.287.130">
    <property type="match status" value="1"/>
</dbReference>
<dbReference type="InterPro" id="IPR036097">
    <property type="entry name" value="HisK_dim/P_sf"/>
</dbReference>
<dbReference type="GO" id="GO:0000155">
    <property type="term" value="F:phosphorelay sensor kinase activity"/>
    <property type="evidence" value="ECO:0007669"/>
    <property type="project" value="InterPro"/>
</dbReference>
<evidence type="ECO:0000256" key="4">
    <source>
        <dbReference type="ARBA" id="ARBA00022553"/>
    </source>
</evidence>
<evidence type="ECO:0000256" key="10">
    <source>
        <dbReference type="ARBA" id="ARBA00023136"/>
    </source>
</evidence>
<dbReference type="Gene3D" id="6.10.340.10">
    <property type="match status" value="1"/>
</dbReference>
<dbReference type="CDD" id="cd06225">
    <property type="entry name" value="HAMP"/>
    <property type="match status" value="1"/>
</dbReference>